<proteinExistence type="predicted"/>
<organism evidence="2 3">
    <name type="scientific">Ancylostoma ceylanicum</name>
    <dbReference type="NCBI Taxonomy" id="53326"/>
    <lineage>
        <taxon>Eukaryota</taxon>
        <taxon>Metazoa</taxon>
        <taxon>Ecdysozoa</taxon>
        <taxon>Nematoda</taxon>
        <taxon>Chromadorea</taxon>
        <taxon>Rhabditida</taxon>
        <taxon>Rhabditina</taxon>
        <taxon>Rhabditomorpha</taxon>
        <taxon>Strongyloidea</taxon>
        <taxon>Ancylostomatidae</taxon>
        <taxon>Ancylostomatinae</taxon>
        <taxon>Ancylostoma</taxon>
    </lineage>
</organism>
<keyword evidence="3" id="KW-1185">Reference proteome</keyword>
<feature type="compositionally biased region" description="Basic and acidic residues" evidence="1">
    <location>
        <begin position="45"/>
        <end position="57"/>
    </location>
</feature>
<reference evidence="3" key="1">
    <citation type="journal article" date="2015" name="Nat. Genet.">
        <title>The genome and transcriptome of the zoonotic hookworm Ancylostoma ceylanicum identify infection-specific gene families.</title>
        <authorList>
            <person name="Schwarz E.M."/>
            <person name="Hu Y."/>
            <person name="Antoshechkin I."/>
            <person name="Miller M.M."/>
            <person name="Sternberg P.W."/>
            <person name="Aroian R.V."/>
        </authorList>
    </citation>
    <scope>NUCLEOTIDE SEQUENCE</scope>
    <source>
        <strain evidence="3">HY135</strain>
    </source>
</reference>
<protein>
    <submittedName>
        <fullName evidence="2">Uncharacterized protein</fullName>
    </submittedName>
</protein>
<accession>A0A016TWW2</accession>
<feature type="region of interest" description="Disordered" evidence="1">
    <location>
        <begin position="45"/>
        <end position="66"/>
    </location>
</feature>
<dbReference type="AlphaFoldDB" id="A0A016TWW2"/>
<sequence>MSCHYVEFSCCGVIIYSVRELTVHSVHLTITIALDFLFVRNDEDTGSERRYGERYEGSKVTAPRKSPSEGFLSVVRVHSVKPD</sequence>
<name>A0A016TWW2_9BILA</name>
<comment type="caution">
    <text evidence="2">The sequence shown here is derived from an EMBL/GenBank/DDBJ whole genome shotgun (WGS) entry which is preliminary data.</text>
</comment>
<gene>
    <name evidence="2" type="primary">Acey_s0073.g742</name>
    <name evidence="2" type="ORF">Y032_0073g742</name>
</gene>
<evidence type="ECO:0000256" key="1">
    <source>
        <dbReference type="SAM" id="MobiDB-lite"/>
    </source>
</evidence>
<dbReference type="EMBL" id="JARK01001409">
    <property type="protein sequence ID" value="EYC06863.1"/>
    <property type="molecule type" value="Genomic_DNA"/>
</dbReference>
<dbReference type="Proteomes" id="UP000024635">
    <property type="component" value="Unassembled WGS sequence"/>
</dbReference>
<evidence type="ECO:0000313" key="3">
    <source>
        <dbReference type="Proteomes" id="UP000024635"/>
    </source>
</evidence>
<evidence type="ECO:0000313" key="2">
    <source>
        <dbReference type="EMBL" id="EYC06863.1"/>
    </source>
</evidence>